<feature type="signal peptide" evidence="1">
    <location>
        <begin position="1"/>
        <end position="20"/>
    </location>
</feature>
<keyword evidence="3" id="KW-1185">Reference proteome</keyword>
<evidence type="ECO:0000313" key="2">
    <source>
        <dbReference type="EMBL" id="GGJ98738.1"/>
    </source>
</evidence>
<dbReference type="InterPro" id="IPR058087">
    <property type="entry name" value="XAC2610_dom"/>
</dbReference>
<dbReference type="Proteomes" id="UP000635983">
    <property type="component" value="Unassembled WGS sequence"/>
</dbReference>
<organism evidence="2 3">
    <name type="scientific">Pseudomonas matsuisoli</name>
    <dbReference type="NCBI Taxonomy" id="1515666"/>
    <lineage>
        <taxon>Bacteria</taxon>
        <taxon>Pseudomonadati</taxon>
        <taxon>Pseudomonadota</taxon>
        <taxon>Gammaproteobacteria</taxon>
        <taxon>Pseudomonadales</taxon>
        <taxon>Pseudomonadaceae</taxon>
        <taxon>Pseudomonas</taxon>
    </lineage>
</organism>
<dbReference type="AlphaFoldDB" id="A0A917PYJ3"/>
<dbReference type="RefSeq" id="WP_188983642.1">
    <property type="nucleotide sequence ID" value="NZ_BMPO01000005.1"/>
</dbReference>
<protein>
    <submittedName>
        <fullName evidence="2">Uncharacterized protein</fullName>
    </submittedName>
</protein>
<evidence type="ECO:0000313" key="3">
    <source>
        <dbReference type="Proteomes" id="UP000635983"/>
    </source>
</evidence>
<reference evidence="2" key="1">
    <citation type="journal article" date="2014" name="Int. J. Syst. Evol. Microbiol.">
        <title>Complete genome sequence of Corynebacterium casei LMG S-19264T (=DSM 44701T), isolated from a smear-ripened cheese.</title>
        <authorList>
            <consortium name="US DOE Joint Genome Institute (JGI-PGF)"/>
            <person name="Walter F."/>
            <person name="Albersmeier A."/>
            <person name="Kalinowski J."/>
            <person name="Ruckert C."/>
        </authorList>
    </citation>
    <scope>NUCLEOTIDE SEQUENCE</scope>
    <source>
        <strain evidence="2">JCM 30078</strain>
    </source>
</reference>
<dbReference type="NCBIfam" id="NF047539">
    <property type="entry name" value="XAC2610_fam"/>
    <property type="match status" value="1"/>
</dbReference>
<gene>
    <name evidence="2" type="ORF">GCM10009304_25780</name>
</gene>
<reference evidence="2" key="2">
    <citation type="submission" date="2020-09" db="EMBL/GenBank/DDBJ databases">
        <authorList>
            <person name="Sun Q."/>
            <person name="Ohkuma M."/>
        </authorList>
    </citation>
    <scope>NUCLEOTIDE SEQUENCE</scope>
    <source>
        <strain evidence="2">JCM 30078</strain>
    </source>
</reference>
<evidence type="ECO:0000256" key="1">
    <source>
        <dbReference type="SAM" id="SignalP"/>
    </source>
</evidence>
<comment type="caution">
    <text evidence="2">The sequence shown here is derived from an EMBL/GenBank/DDBJ whole genome shotgun (WGS) entry which is preliminary data.</text>
</comment>
<feature type="chain" id="PRO_5037732643" evidence="1">
    <location>
        <begin position="21"/>
        <end position="286"/>
    </location>
</feature>
<name>A0A917PYJ3_9PSED</name>
<dbReference type="EMBL" id="BMPO01000005">
    <property type="protein sequence ID" value="GGJ98738.1"/>
    <property type="molecule type" value="Genomic_DNA"/>
</dbReference>
<proteinExistence type="predicted"/>
<accession>A0A917PYJ3</accession>
<keyword evidence="1" id="KW-0732">Signal</keyword>
<sequence length="286" mass="32355">MTKICIISFMALLISTECLGTPIEITEITAYKGSIAGSPTFMVLIEKENDVSGRYIYEKYKIPISLNGKITPEKLSLLESNASNIANLEASIHEETLKGTWQDTKHTYRLEAIARSRSYKKIIDRIEIDSATQEKILNIELATGKKQKIKISTQTNPINITFEDLNFDGFPDMRILEIEAGGNSAYSYYIYDLKNGIYSPAPAVFERLTSPVVSHYQKAIYSVSKDGCCKYSSEQVLPDTLRYAEYDYVSQTGKETLTNRTTGNTTQRLINRAEFEQDYLDKIPQL</sequence>